<feature type="transmembrane region" description="Helical" evidence="2">
    <location>
        <begin position="35"/>
        <end position="52"/>
    </location>
</feature>
<dbReference type="GO" id="GO:0015562">
    <property type="term" value="F:efflux transmembrane transporter activity"/>
    <property type="evidence" value="ECO:0007669"/>
    <property type="project" value="TreeGrafter"/>
</dbReference>
<dbReference type="GO" id="GO:1990281">
    <property type="term" value="C:efflux pump complex"/>
    <property type="evidence" value="ECO:0007669"/>
    <property type="project" value="TreeGrafter"/>
</dbReference>
<dbReference type="SUPFAM" id="SSF111369">
    <property type="entry name" value="HlyD-like secretion proteins"/>
    <property type="match status" value="1"/>
</dbReference>
<keyword evidence="2" id="KW-1133">Transmembrane helix</keyword>
<dbReference type="OrthoDB" id="234983at2"/>
<organism evidence="3 4">
    <name type="scientific">Bythopirellula goksoeyrii</name>
    <dbReference type="NCBI Taxonomy" id="1400387"/>
    <lineage>
        <taxon>Bacteria</taxon>
        <taxon>Pseudomonadati</taxon>
        <taxon>Planctomycetota</taxon>
        <taxon>Planctomycetia</taxon>
        <taxon>Pirellulales</taxon>
        <taxon>Lacipirellulaceae</taxon>
        <taxon>Bythopirellula</taxon>
    </lineage>
</organism>
<gene>
    <name evidence="3" type="ORF">Pr1d_45470</name>
</gene>
<dbReference type="Gene3D" id="2.40.30.170">
    <property type="match status" value="1"/>
</dbReference>
<dbReference type="PANTHER" id="PTHR30469:SF15">
    <property type="entry name" value="HLYD FAMILY OF SECRETION PROTEINS"/>
    <property type="match status" value="1"/>
</dbReference>
<keyword evidence="2" id="KW-0812">Transmembrane</keyword>
<feature type="coiled-coil region" evidence="1">
    <location>
        <begin position="223"/>
        <end position="295"/>
    </location>
</feature>
<proteinExistence type="predicted"/>
<accession>A0A5B9QJI5</accession>
<dbReference type="Gene3D" id="1.10.287.470">
    <property type="entry name" value="Helix hairpin bin"/>
    <property type="match status" value="1"/>
</dbReference>
<dbReference type="PANTHER" id="PTHR30469">
    <property type="entry name" value="MULTIDRUG RESISTANCE PROTEIN MDTA"/>
    <property type="match status" value="1"/>
</dbReference>
<keyword evidence="2" id="KW-0472">Membrane</keyword>
<protein>
    <submittedName>
        <fullName evidence="3">HlyD family secretion protein</fullName>
    </submittedName>
</protein>
<sequence length="513" mass="54913">MPNNTSQLDLSQLAVNRDKPTGSSLRIKRSWLTRYVLPGGILLGFVCLFAWATRDSFLPAQSITVTPVVVSRAEIKQEGTPLFQAAGWIEPRPTPVVASSLAAGVIQEMLVIEGQHVKKGEPVATLIDTDAKLTLGQAEAQHTLQQAEVRRAEAALAAAKTNFAKPLSLQAALADAETLLSKTELELSNLPYALEAAQTRQELATVNVRRKENAGEAIPGRILREAKAELATAKNAVSELVAREPLLRAQLKSLTQKRDALAENLELLTEETRALAEAEANLAVASARAEQTRLRVETAKLQLDRMIVRSPIAGCVLSLEARPGQWLSGVGSSKSQGSSAVVGLYDPKNLQVRVDVRLEDVPQVIIGQPALIETAVLPSPIDGQVISVTTLADIQKNTLQVKVAVNDPPAVIKPEMLGKVTFLAPPSPISEETTGESPLRLFVPQDLITESEGAASVWIADLTGKTARQKTVTLGHGTTEGGLVEILDGLQPTDKLIVAGRESVTEGARIRIK</sequence>
<dbReference type="Gene3D" id="2.40.50.100">
    <property type="match status" value="1"/>
</dbReference>
<evidence type="ECO:0000256" key="2">
    <source>
        <dbReference type="SAM" id="Phobius"/>
    </source>
</evidence>
<dbReference type="KEGG" id="bgok:Pr1d_45470"/>
<keyword evidence="4" id="KW-1185">Reference proteome</keyword>
<evidence type="ECO:0000256" key="1">
    <source>
        <dbReference type="SAM" id="Coils"/>
    </source>
</evidence>
<name>A0A5B9QJI5_9BACT</name>
<dbReference type="EMBL" id="CP042913">
    <property type="protein sequence ID" value="QEG37206.1"/>
    <property type="molecule type" value="Genomic_DNA"/>
</dbReference>
<dbReference type="RefSeq" id="WP_148075472.1">
    <property type="nucleotide sequence ID" value="NZ_CP042913.1"/>
</dbReference>
<dbReference type="Proteomes" id="UP000323917">
    <property type="component" value="Chromosome"/>
</dbReference>
<reference evidence="3 4" key="1">
    <citation type="submission" date="2019-08" db="EMBL/GenBank/DDBJ databases">
        <title>Deep-cultivation of Planctomycetes and their phenomic and genomic characterization uncovers novel biology.</title>
        <authorList>
            <person name="Wiegand S."/>
            <person name="Jogler M."/>
            <person name="Boedeker C."/>
            <person name="Pinto D."/>
            <person name="Vollmers J."/>
            <person name="Rivas-Marin E."/>
            <person name="Kohn T."/>
            <person name="Peeters S.H."/>
            <person name="Heuer A."/>
            <person name="Rast P."/>
            <person name="Oberbeckmann S."/>
            <person name="Bunk B."/>
            <person name="Jeske O."/>
            <person name="Meyerdierks A."/>
            <person name="Storesund J.E."/>
            <person name="Kallscheuer N."/>
            <person name="Luecker S."/>
            <person name="Lage O.M."/>
            <person name="Pohl T."/>
            <person name="Merkel B.J."/>
            <person name="Hornburger P."/>
            <person name="Mueller R.-W."/>
            <person name="Bruemmer F."/>
            <person name="Labrenz M."/>
            <person name="Spormann A.M."/>
            <person name="Op den Camp H."/>
            <person name="Overmann J."/>
            <person name="Amann R."/>
            <person name="Jetten M.S.M."/>
            <person name="Mascher T."/>
            <person name="Medema M.H."/>
            <person name="Devos D.P."/>
            <person name="Kaster A.-K."/>
            <person name="Ovreas L."/>
            <person name="Rohde M."/>
            <person name="Galperin M.Y."/>
            <person name="Jogler C."/>
        </authorList>
    </citation>
    <scope>NUCLEOTIDE SEQUENCE [LARGE SCALE GENOMIC DNA]</scope>
    <source>
        <strain evidence="3 4">Pr1d</strain>
    </source>
</reference>
<dbReference type="Gene3D" id="2.40.420.20">
    <property type="match status" value="1"/>
</dbReference>
<evidence type="ECO:0000313" key="4">
    <source>
        <dbReference type="Proteomes" id="UP000323917"/>
    </source>
</evidence>
<dbReference type="AlphaFoldDB" id="A0A5B9QJI5"/>
<evidence type="ECO:0000313" key="3">
    <source>
        <dbReference type="EMBL" id="QEG37206.1"/>
    </source>
</evidence>
<keyword evidence="1" id="KW-0175">Coiled coil</keyword>